<evidence type="ECO:0000256" key="6">
    <source>
        <dbReference type="SAM" id="SignalP"/>
    </source>
</evidence>
<keyword evidence="5" id="KW-0325">Glycoprotein</keyword>
<dbReference type="PANTHER" id="PTHR43142:SF1">
    <property type="entry name" value="CARBOXYLIC ESTER HYDROLASE"/>
    <property type="match status" value="1"/>
</dbReference>
<dbReference type="Pfam" id="PF00135">
    <property type="entry name" value="COesterase"/>
    <property type="match status" value="6"/>
</dbReference>
<dbReference type="InterPro" id="IPR019819">
    <property type="entry name" value="Carboxylesterase_B_CS"/>
</dbReference>
<dbReference type="EMBL" id="JAPWTJ010000089">
    <property type="protein sequence ID" value="KAJ8983203.1"/>
    <property type="molecule type" value="Genomic_DNA"/>
</dbReference>
<comment type="similarity">
    <text evidence="1">Belongs to the type-B carboxylesterase/lipase family.</text>
</comment>
<name>A0ABQ9JYN6_9CUCU</name>
<evidence type="ECO:0000256" key="2">
    <source>
        <dbReference type="ARBA" id="ARBA00022487"/>
    </source>
</evidence>
<dbReference type="Proteomes" id="UP001162164">
    <property type="component" value="Unassembled WGS sequence"/>
</dbReference>
<feature type="signal peptide" evidence="6">
    <location>
        <begin position="1"/>
        <end position="19"/>
    </location>
</feature>
<evidence type="ECO:0000256" key="4">
    <source>
        <dbReference type="ARBA" id="ARBA00023157"/>
    </source>
</evidence>
<feature type="chain" id="PRO_5046777632" description="Carboxylesterase type B domain-containing protein" evidence="6">
    <location>
        <begin position="20"/>
        <end position="1734"/>
    </location>
</feature>
<keyword evidence="9" id="KW-1185">Reference proteome</keyword>
<organism evidence="8 9">
    <name type="scientific">Molorchus minor</name>
    <dbReference type="NCBI Taxonomy" id="1323400"/>
    <lineage>
        <taxon>Eukaryota</taxon>
        <taxon>Metazoa</taxon>
        <taxon>Ecdysozoa</taxon>
        <taxon>Arthropoda</taxon>
        <taxon>Hexapoda</taxon>
        <taxon>Insecta</taxon>
        <taxon>Pterygota</taxon>
        <taxon>Neoptera</taxon>
        <taxon>Endopterygota</taxon>
        <taxon>Coleoptera</taxon>
        <taxon>Polyphaga</taxon>
        <taxon>Cucujiformia</taxon>
        <taxon>Chrysomeloidea</taxon>
        <taxon>Cerambycidae</taxon>
        <taxon>Lamiinae</taxon>
        <taxon>Monochamini</taxon>
        <taxon>Molorchus</taxon>
    </lineage>
</organism>
<keyword evidence="3" id="KW-0378">Hydrolase</keyword>
<dbReference type="PANTHER" id="PTHR43142">
    <property type="entry name" value="CARBOXYLIC ESTER HYDROLASE"/>
    <property type="match status" value="1"/>
</dbReference>
<gene>
    <name evidence="8" type="ORF">NQ317_016424</name>
</gene>
<dbReference type="SUPFAM" id="SSF53474">
    <property type="entry name" value="alpha/beta-Hydrolases"/>
    <property type="match status" value="4"/>
</dbReference>
<protein>
    <recommendedName>
        <fullName evidence="7">Carboxylesterase type B domain-containing protein</fullName>
    </recommendedName>
</protein>
<evidence type="ECO:0000256" key="3">
    <source>
        <dbReference type="ARBA" id="ARBA00022801"/>
    </source>
</evidence>
<evidence type="ECO:0000256" key="5">
    <source>
        <dbReference type="ARBA" id="ARBA00023180"/>
    </source>
</evidence>
<comment type="caution">
    <text evidence="8">The sequence shown here is derived from an EMBL/GenBank/DDBJ whole genome shotgun (WGS) entry which is preliminary data.</text>
</comment>
<dbReference type="PROSITE" id="PS00122">
    <property type="entry name" value="CARBOXYLESTERASE_B_1"/>
    <property type="match status" value="2"/>
</dbReference>
<feature type="domain" description="Carboxylesterase type B" evidence="7">
    <location>
        <begin position="1312"/>
        <end position="1400"/>
    </location>
</feature>
<keyword evidence="4" id="KW-1015">Disulfide bond</keyword>
<feature type="domain" description="Carboxylesterase type B" evidence="7">
    <location>
        <begin position="1425"/>
        <end position="1719"/>
    </location>
</feature>
<proteinExistence type="inferred from homology"/>
<keyword evidence="2" id="KW-0719">Serine esterase</keyword>
<accession>A0ABQ9JYN6</accession>
<keyword evidence="6" id="KW-0732">Signal</keyword>
<feature type="domain" description="Carboxylesterase type B" evidence="7">
    <location>
        <begin position="37"/>
        <end position="564"/>
    </location>
</feature>
<dbReference type="InterPro" id="IPR029058">
    <property type="entry name" value="AB_hydrolase_fold"/>
</dbReference>
<evidence type="ECO:0000256" key="1">
    <source>
        <dbReference type="ARBA" id="ARBA00005964"/>
    </source>
</evidence>
<dbReference type="InterPro" id="IPR002018">
    <property type="entry name" value="CarbesteraseB"/>
</dbReference>
<evidence type="ECO:0000313" key="8">
    <source>
        <dbReference type="EMBL" id="KAJ8983203.1"/>
    </source>
</evidence>
<dbReference type="PROSITE" id="PS00941">
    <property type="entry name" value="CARBOXYLESTERASE_B_2"/>
    <property type="match status" value="2"/>
</dbReference>
<dbReference type="Gene3D" id="3.40.50.1820">
    <property type="entry name" value="alpha/beta hydrolase"/>
    <property type="match status" value="7"/>
</dbReference>
<feature type="domain" description="Carboxylesterase type B" evidence="7">
    <location>
        <begin position="1121"/>
        <end position="1158"/>
    </location>
</feature>
<feature type="domain" description="Carboxylesterase type B" evidence="7">
    <location>
        <begin position="1264"/>
        <end position="1309"/>
    </location>
</feature>
<dbReference type="InterPro" id="IPR019826">
    <property type="entry name" value="Carboxylesterase_B_AS"/>
</dbReference>
<evidence type="ECO:0000259" key="7">
    <source>
        <dbReference type="Pfam" id="PF00135"/>
    </source>
</evidence>
<feature type="domain" description="Carboxylesterase type B" evidence="7">
    <location>
        <begin position="616"/>
        <end position="1100"/>
    </location>
</feature>
<evidence type="ECO:0000313" key="9">
    <source>
        <dbReference type="Proteomes" id="UP001162164"/>
    </source>
</evidence>
<reference evidence="8" key="1">
    <citation type="journal article" date="2023" name="Insect Mol. Biol.">
        <title>Genome sequencing provides insights into the evolution of gene families encoding plant cell wall-degrading enzymes in longhorned beetles.</title>
        <authorList>
            <person name="Shin N.R."/>
            <person name="Okamura Y."/>
            <person name="Kirsch R."/>
            <person name="Pauchet Y."/>
        </authorList>
    </citation>
    <scope>NUCLEOTIDE SEQUENCE</scope>
    <source>
        <strain evidence="8">MMC_N1</strain>
    </source>
</reference>
<sequence length="1734" mass="196031">MTHFNQFFLLFCFSGYLRTETIQSFCFYPLQAAEEVILELPDGTIKGNIEITLTNRTFYSFMGIPYAEPPVDELRFQAPQPVKPWSNILDASYLKGNCFQVTNDDDSETEDCLFINVYTPRDPSSNASLPVMFFIYGGGFVSGSSTRLLYGPEHFMDYDVIIITFNYRVGPFGFFSTGDSAIPGNAGLKDQLLALQWVQKNIRYFGGDPRKVTIFGESAGSASVAYQVLSPKSKGLFRAAICESGSAMSAWAYQRNQVEYTYQTAGYIDPTFSNTSVDSNKLLEFLTNVTARDLDWASANFSALESPDNLQIQQGFYYAPVVEYDHEDAFITELMYESFKTGNFNHVPMIIGMNSEESLWWYGGDLYNNIVEAFDKDFSLLVPDDMNIKDEDTRGKIGQDIKDLYISNGTFAENTIQFYKYFSDQSFTRSIIKQAELQSNFDDVYFYQFSYRGQIAGNSDSEDGFSDTVRHGEELSYLFVRYNWNSNVYSDDLSIFPDTDVLVLRRFITMFTNFAKSLNPTPDESDLLENTVWPQFNIRNSAYLDIGSSLAIRYQPRNDTYSTWEGLYAKYVNNDKKKKHSSLSKSGYRSVLKMVSNSLTCIGLLVFCAGYLTADDVIVQLPDGQIKGRTEVTITDKTFYSFQGVRFAKPPLDELRFQAPQPVEPWDDVYDATSEKNVCYQVTTDRDDESEDCLFINIYSPNDPADNAGLPVMVFIYGGGFIEGASESVNYGPHHFMDYDVVIVSFNYRVGPFGFFSTGDDAIPGNAGLKDQNMALQWVQSNIQYFGGDPEKVTIFGQSAGGASVTYQILSPKSEGLFRAGISESGSFLSPWAFQRNQVEITYQTAAYINDSITSDTVSTSDLLDFLLSVPAKDLDVASYNFKQEQETIDYNQLQQGFFYAPVVEHDHEGAFFTEPMYGLLEKGEINKVPLIIGVDSEECIFYADDETSLKYTAQGYDEVPNRLYPLDMHLGDDDDTISTVVEEIKELYVENATFSEKPINIIRYLTDQCFIRSIIKHAELQSQYTDVYFYQFSYYGLLGGHASQPAEGFSDQCRHGEEISYLFRRGYGGYNTTDLSQYPESDVLVLRRMLTMFTNFAKYLAIWYVISCVVNDMVDSFYRLGFFSTGDDAISGNAGLKDQTMALQWIQNNIQYFGGGSASQSVEGFSDQCRHSEEGSYLSRRNYASQNTTDLSQYPEADVLVLRRMLTMFTNFAKYLNLTPEEIDLLQNITWPTVSTDNFSYLDVGSDTSGRNVGDEPVETVDDLLVKTTTGWIRGGYGGTTVGQGKPVYQFRSIPFAEPPVGDLRFEVLKPRRQKKLPVMVWIYGGAFFAGAPDFSDHSPDYLLDEDVIVVSFHYRVGIFGFLSTGDRVVPGNNGLKDQVLALRWIKDNIQSFGGDPDRNNYIWTERWWCLSGLSPAIESDPSLSRNAPDIARTVAQNLDIDSSSSQSLVEGLKGVSAEELQEVAWSSMVSQLLTSNPRDGLVFTPVIEPEHEGAILTENSHQLLERGEFNRVPLIIGYNSLEALLSEIPELLRIWLLLYDVQPSRLVPVNMNIGSSLTRASVGLNIKTKYFGLGLVSASTRRVMTFISDDQFERPIQESARLYSRKVPVYFYRFSYEGALWGVTNRTTSGVGHTEELGYLFDFKYPGSEEDYITRQRMVKLWTNFAKSGNPTPEEERILQEIIWEPNTASRGILKSLEIDTDLELTSKPNAESIDYWEELYDRYGVPPYDTY</sequence>